<name>A0A0A9AQB8_ARUDO</name>
<feature type="transmembrane region" description="Helical" evidence="1">
    <location>
        <begin position="12"/>
        <end position="45"/>
    </location>
</feature>
<organism evidence="2">
    <name type="scientific">Arundo donax</name>
    <name type="common">Giant reed</name>
    <name type="synonym">Donax arundinaceus</name>
    <dbReference type="NCBI Taxonomy" id="35708"/>
    <lineage>
        <taxon>Eukaryota</taxon>
        <taxon>Viridiplantae</taxon>
        <taxon>Streptophyta</taxon>
        <taxon>Embryophyta</taxon>
        <taxon>Tracheophyta</taxon>
        <taxon>Spermatophyta</taxon>
        <taxon>Magnoliopsida</taxon>
        <taxon>Liliopsida</taxon>
        <taxon>Poales</taxon>
        <taxon>Poaceae</taxon>
        <taxon>PACMAD clade</taxon>
        <taxon>Arundinoideae</taxon>
        <taxon>Arundineae</taxon>
        <taxon>Arundo</taxon>
    </lineage>
</organism>
<evidence type="ECO:0000256" key="1">
    <source>
        <dbReference type="SAM" id="Phobius"/>
    </source>
</evidence>
<keyword evidence="1" id="KW-0472">Membrane</keyword>
<keyword evidence="1" id="KW-1133">Transmembrane helix</keyword>
<dbReference type="AlphaFoldDB" id="A0A0A9AQB8"/>
<reference evidence="2" key="2">
    <citation type="journal article" date="2015" name="Data Brief">
        <title>Shoot transcriptome of the giant reed, Arundo donax.</title>
        <authorList>
            <person name="Barrero R.A."/>
            <person name="Guerrero F.D."/>
            <person name="Moolhuijzen P."/>
            <person name="Goolsby J.A."/>
            <person name="Tidwell J."/>
            <person name="Bellgard S.E."/>
            <person name="Bellgard M.I."/>
        </authorList>
    </citation>
    <scope>NUCLEOTIDE SEQUENCE</scope>
    <source>
        <tissue evidence="2">Shoot tissue taken approximately 20 cm above the soil surface</tissue>
    </source>
</reference>
<accession>A0A0A9AQB8</accession>
<protein>
    <submittedName>
        <fullName evidence="2">Uncharacterized protein</fullName>
    </submittedName>
</protein>
<sequence>MRYGCHAENCYLPLYVLCTAFCPPLSIVPLSHFFLMNNIALLIILL</sequence>
<dbReference type="EMBL" id="GBRH01245832">
    <property type="protein sequence ID" value="JAD52063.1"/>
    <property type="molecule type" value="Transcribed_RNA"/>
</dbReference>
<evidence type="ECO:0000313" key="2">
    <source>
        <dbReference type="EMBL" id="JAD52063.1"/>
    </source>
</evidence>
<proteinExistence type="predicted"/>
<keyword evidence="1" id="KW-0812">Transmembrane</keyword>
<reference evidence="2" key="1">
    <citation type="submission" date="2014-09" db="EMBL/GenBank/DDBJ databases">
        <authorList>
            <person name="Magalhaes I.L.F."/>
            <person name="Oliveira U."/>
            <person name="Santos F.R."/>
            <person name="Vidigal T.H.D.A."/>
            <person name="Brescovit A.D."/>
            <person name="Santos A.J."/>
        </authorList>
    </citation>
    <scope>NUCLEOTIDE SEQUENCE</scope>
    <source>
        <tissue evidence="2">Shoot tissue taken approximately 20 cm above the soil surface</tissue>
    </source>
</reference>